<feature type="region of interest" description="Disordered" evidence="1">
    <location>
        <begin position="383"/>
        <end position="409"/>
    </location>
</feature>
<comment type="caution">
    <text evidence="4">The sequence shown here is derived from an EMBL/GenBank/DDBJ whole genome shotgun (WGS) entry which is preliminary data.</text>
</comment>
<dbReference type="Pfam" id="PF00168">
    <property type="entry name" value="C2"/>
    <property type="match status" value="2"/>
</dbReference>
<sequence length="575" mass="64309">MSTNGTNGTDSSSSTGEVVLWKAVVFLLFVALLLIVSVVLILYFEKLCCFARYRFLKHFLRKITRTKRSAPTSMITQPGLAAPVDKPKEEKLNIPEVQDHLWIAGQREHIENFEALDVLFVGDSSTDLPDDDYTTLVPPVKQVNGANRKLPQVPIIVENKENESPAANTKRSHANTTDRQKTNVIGTSRRQLSLNRGLTNRAQSAPSSPALSYNNKQKPRRNQMLLDHMDIETKSISSDQGSISTNSPNNSLSSGSLEIRLKFDAKNSKMWVFVIKASLDMNQRASKQLLVQIHLTMLPNKRIRFRTRAKPADNAMFAEEFFCKVSPESIQTQGIRFRLYTNERFKREKLLAEATVMFGLVNLDEDMCKIIPLERVYVSDDSDVSSSRSRTSSIAPSRKNSVITSTGPSSSLLPELEIGLAYDRNQSILILEIGKGINFGMASQGRAPDAFAQITLLNANGVEMVSNRTVTRRTQHHPVFAERYPFNIQESLLDQITLVITIINKSSTGKHDRNLGWISFGTVNFCSFSPYLKCSFELNELVGHGASGNTQVAHWDSMLNAQGDTITRWHALLES</sequence>
<dbReference type="PANTHER" id="PTHR46129:SF2">
    <property type="entry name" value="SYNAPTOTAGMIN 14, ISOFORM D"/>
    <property type="match status" value="1"/>
</dbReference>
<evidence type="ECO:0000313" key="4">
    <source>
        <dbReference type="EMBL" id="CAF1180542.1"/>
    </source>
</evidence>
<feature type="transmembrane region" description="Helical" evidence="2">
    <location>
        <begin position="20"/>
        <end position="44"/>
    </location>
</feature>
<dbReference type="InterPro" id="IPR043541">
    <property type="entry name" value="SYT14/14L/16"/>
</dbReference>
<dbReference type="AlphaFoldDB" id="A0A814V4J5"/>
<gene>
    <name evidence="4" type="ORF">XAT740_LOCUS22551</name>
</gene>
<dbReference type="PROSITE" id="PS50004">
    <property type="entry name" value="C2"/>
    <property type="match status" value="2"/>
</dbReference>
<evidence type="ECO:0000313" key="5">
    <source>
        <dbReference type="Proteomes" id="UP000663828"/>
    </source>
</evidence>
<name>A0A814V4J5_ADIRI</name>
<feature type="compositionally biased region" description="Low complexity" evidence="1">
    <location>
        <begin position="384"/>
        <end position="393"/>
    </location>
</feature>
<keyword evidence="2" id="KW-0472">Membrane</keyword>
<protein>
    <recommendedName>
        <fullName evidence="3">C2 domain-containing protein</fullName>
    </recommendedName>
</protein>
<dbReference type="EMBL" id="CAJNOR010001666">
    <property type="protein sequence ID" value="CAF1180542.1"/>
    <property type="molecule type" value="Genomic_DNA"/>
</dbReference>
<feature type="domain" description="C2" evidence="3">
    <location>
        <begin position="412"/>
        <end position="535"/>
    </location>
</feature>
<feature type="compositionally biased region" description="Polar residues" evidence="1">
    <location>
        <begin position="394"/>
        <end position="409"/>
    </location>
</feature>
<feature type="domain" description="C2" evidence="3">
    <location>
        <begin position="253"/>
        <end position="375"/>
    </location>
</feature>
<dbReference type="SUPFAM" id="SSF49562">
    <property type="entry name" value="C2 domain (Calcium/lipid-binding domain, CaLB)"/>
    <property type="match status" value="2"/>
</dbReference>
<dbReference type="InterPro" id="IPR000008">
    <property type="entry name" value="C2_dom"/>
</dbReference>
<evidence type="ECO:0000256" key="1">
    <source>
        <dbReference type="SAM" id="MobiDB-lite"/>
    </source>
</evidence>
<feature type="compositionally biased region" description="Polar residues" evidence="1">
    <location>
        <begin position="165"/>
        <end position="175"/>
    </location>
</feature>
<evidence type="ECO:0000256" key="2">
    <source>
        <dbReference type="SAM" id="Phobius"/>
    </source>
</evidence>
<keyword evidence="2" id="KW-1133">Transmembrane helix</keyword>
<dbReference type="InterPro" id="IPR035892">
    <property type="entry name" value="C2_domain_sf"/>
</dbReference>
<accession>A0A814V4J5</accession>
<feature type="region of interest" description="Disordered" evidence="1">
    <location>
        <begin position="154"/>
        <end position="219"/>
    </location>
</feature>
<organism evidence="4 5">
    <name type="scientific">Adineta ricciae</name>
    <name type="common">Rotifer</name>
    <dbReference type="NCBI Taxonomy" id="249248"/>
    <lineage>
        <taxon>Eukaryota</taxon>
        <taxon>Metazoa</taxon>
        <taxon>Spiralia</taxon>
        <taxon>Gnathifera</taxon>
        <taxon>Rotifera</taxon>
        <taxon>Eurotatoria</taxon>
        <taxon>Bdelloidea</taxon>
        <taxon>Adinetida</taxon>
        <taxon>Adinetidae</taxon>
        <taxon>Adineta</taxon>
    </lineage>
</organism>
<keyword evidence="5" id="KW-1185">Reference proteome</keyword>
<proteinExistence type="predicted"/>
<feature type="compositionally biased region" description="Polar residues" evidence="1">
    <location>
        <begin position="182"/>
        <end position="216"/>
    </location>
</feature>
<keyword evidence="2" id="KW-0812">Transmembrane</keyword>
<dbReference type="GO" id="GO:0005543">
    <property type="term" value="F:phospholipid binding"/>
    <property type="evidence" value="ECO:0007669"/>
    <property type="project" value="TreeGrafter"/>
</dbReference>
<dbReference type="Gene3D" id="2.60.40.150">
    <property type="entry name" value="C2 domain"/>
    <property type="match status" value="2"/>
</dbReference>
<dbReference type="PANTHER" id="PTHR46129">
    <property type="entry name" value="SYNAPTOTAGMIN 14, ISOFORM D"/>
    <property type="match status" value="1"/>
</dbReference>
<reference evidence="4" key="1">
    <citation type="submission" date="2021-02" db="EMBL/GenBank/DDBJ databases">
        <authorList>
            <person name="Nowell W R."/>
        </authorList>
    </citation>
    <scope>NUCLEOTIDE SEQUENCE</scope>
</reference>
<evidence type="ECO:0000259" key="3">
    <source>
        <dbReference type="PROSITE" id="PS50004"/>
    </source>
</evidence>
<dbReference type="Proteomes" id="UP000663828">
    <property type="component" value="Unassembled WGS sequence"/>
</dbReference>